<dbReference type="EMBL" id="MSPR01000001">
    <property type="protein sequence ID" value="ONK31036.1"/>
    <property type="molecule type" value="Genomic_DNA"/>
</dbReference>
<keyword evidence="12" id="KW-1185">Reference proteome</keyword>
<dbReference type="PANTHER" id="PTHR30193:SF37">
    <property type="entry name" value="INNER MEMBRANE ABC TRANSPORTER PERMEASE PROTEIN YCJO"/>
    <property type="match status" value="1"/>
</dbReference>
<proteinExistence type="inferred from homology"/>
<evidence type="ECO:0000313" key="11">
    <source>
        <dbReference type="Proteomes" id="UP000188600"/>
    </source>
</evidence>
<protein>
    <submittedName>
        <fullName evidence="9">ABC transporter permease</fullName>
    </submittedName>
</protein>
<sequence>MQSMKLIKNRESAVGYLFLSPALLILGLFLFLPTLLSVYSAFTDYYLLTPEQTRFIGLENFIKLFKDPLFMQSLKNIGQFVIFIIPIQLGLALGLALLVNNKRRTTIFFKVAFFAPVVMSLVVVSVLWLVLLNPSSGLINAFLGNLGIDPQPFLTSPDQAMYVIIGVSAWQGAGYQMLIFLAGLQNIPSSLYEAASIDGASKMKQFFHITLPMLKPTSILILTTTLIDAFKLVIQPMVMTQGGPLNSTLTPVYYIYRTGFTDRMVGYASSITVIFGVIIIIFTLLQRKLTGEDQNYG</sequence>
<reference evidence="11 12" key="1">
    <citation type="submission" date="2016-12" db="EMBL/GenBank/DDBJ databases">
        <authorList>
            <person name="Gulvik C.A."/>
        </authorList>
    </citation>
    <scope>NUCLEOTIDE SEQUENCE [LARGE SCALE GENOMIC DNA]</scope>
    <source>
        <strain evidence="10 12">12-5202</strain>
        <strain evidence="9 11">12-5291</strain>
    </source>
</reference>
<dbReference type="InterPro" id="IPR051393">
    <property type="entry name" value="ABC_transporter_permease"/>
</dbReference>
<dbReference type="SUPFAM" id="SSF161098">
    <property type="entry name" value="MetI-like"/>
    <property type="match status" value="1"/>
</dbReference>
<comment type="caution">
    <text evidence="9">The sequence shown here is derived from an EMBL/GenBank/DDBJ whole genome shotgun (WGS) entry which is preliminary data.</text>
</comment>
<comment type="subcellular location">
    <subcellularLocation>
        <location evidence="1 7">Cell membrane</location>
        <topology evidence="1 7">Multi-pass membrane protein</topology>
    </subcellularLocation>
</comment>
<dbReference type="AlphaFoldDB" id="A0AB36JTS4"/>
<dbReference type="PROSITE" id="PS50928">
    <property type="entry name" value="ABC_TM1"/>
    <property type="match status" value="1"/>
</dbReference>
<feature type="transmembrane region" description="Helical" evidence="7">
    <location>
        <begin position="160"/>
        <end position="184"/>
    </location>
</feature>
<keyword evidence="6 7" id="KW-0472">Membrane</keyword>
<keyword evidence="2 7" id="KW-0813">Transport</keyword>
<gene>
    <name evidence="10" type="ORF">BVE84_00515</name>
    <name evidence="9" type="ORF">BVE86_03545</name>
</gene>
<keyword evidence="4 7" id="KW-0812">Transmembrane</keyword>
<dbReference type="EMBL" id="MSPT01000006">
    <property type="protein sequence ID" value="ONK28087.1"/>
    <property type="molecule type" value="Genomic_DNA"/>
</dbReference>
<keyword evidence="5 7" id="KW-1133">Transmembrane helix</keyword>
<organism evidence="9 11">
    <name type="scientific">Streptococcus azizii</name>
    <dbReference type="NCBI Taxonomy" id="1579424"/>
    <lineage>
        <taxon>Bacteria</taxon>
        <taxon>Bacillati</taxon>
        <taxon>Bacillota</taxon>
        <taxon>Bacilli</taxon>
        <taxon>Lactobacillales</taxon>
        <taxon>Streptococcaceae</taxon>
        <taxon>Streptococcus</taxon>
    </lineage>
</organism>
<dbReference type="GO" id="GO:0055085">
    <property type="term" value="P:transmembrane transport"/>
    <property type="evidence" value="ECO:0007669"/>
    <property type="project" value="InterPro"/>
</dbReference>
<evidence type="ECO:0000256" key="2">
    <source>
        <dbReference type="ARBA" id="ARBA00022448"/>
    </source>
</evidence>
<comment type="similarity">
    <text evidence="7">Belongs to the binding-protein-dependent transport system permease family.</text>
</comment>
<feature type="domain" description="ABC transmembrane type-1" evidence="8">
    <location>
        <begin position="74"/>
        <end position="286"/>
    </location>
</feature>
<feature type="transmembrane region" description="Helical" evidence="7">
    <location>
        <begin position="12"/>
        <end position="32"/>
    </location>
</feature>
<dbReference type="PANTHER" id="PTHR30193">
    <property type="entry name" value="ABC TRANSPORTER PERMEASE PROTEIN"/>
    <property type="match status" value="1"/>
</dbReference>
<dbReference type="CDD" id="cd06261">
    <property type="entry name" value="TM_PBP2"/>
    <property type="match status" value="1"/>
</dbReference>
<evidence type="ECO:0000256" key="3">
    <source>
        <dbReference type="ARBA" id="ARBA00022475"/>
    </source>
</evidence>
<feature type="transmembrane region" description="Helical" evidence="7">
    <location>
        <begin position="111"/>
        <end position="131"/>
    </location>
</feature>
<evidence type="ECO:0000256" key="6">
    <source>
        <dbReference type="ARBA" id="ARBA00023136"/>
    </source>
</evidence>
<evidence type="ECO:0000313" key="10">
    <source>
        <dbReference type="EMBL" id="ONK31036.1"/>
    </source>
</evidence>
<evidence type="ECO:0000256" key="4">
    <source>
        <dbReference type="ARBA" id="ARBA00022692"/>
    </source>
</evidence>
<dbReference type="Proteomes" id="UP000188600">
    <property type="component" value="Unassembled WGS sequence"/>
</dbReference>
<dbReference type="Proteomes" id="UP000188946">
    <property type="component" value="Unassembled WGS sequence"/>
</dbReference>
<keyword evidence="3" id="KW-1003">Cell membrane</keyword>
<dbReference type="RefSeq" id="WP_076995140.1">
    <property type="nucleotide sequence ID" value="NZ_MSPR01000001.1"/>
</dbReference>
<evidence type="ECO:0000313" key="12">
    <source>
        <dbReference type="Proteomes" id="UP000188946"/>
    </source>
</evidence>
<feature type="transmembrane region" description="Helical" evidence="7">
    <location>
        <begin position="77"/>
        <end position="99"/>
    </location>
</feature>
<dbReference type="InterPro" id="IPR035906">
    <property type="entry name" value="MetI-like_sf"/>
</dbReference>
<dbReference type="Pfam" id="PF00528">
    <property type="entry name" value="BPD_transp_1"/>
    <property type="match status" value="1"/>
</dbReference>
<name>A0AB36JTS4_9STRE</name>
<feature type="transmembrane region" description="Helical" evidence="7">
    <location>
        <begin position="264"/>
        <end position="285"/>
    </location>
</feature>
<dbReference type="InterPro" id="IPR000515">
    <property type="entry name" value="MetI-like"/>
</dbReference>
<evidence type="ECO:0000259" key="8">
    <source>
        <dbReference type="PROSITE" id="PS50928"/>
    </source>
</evidence>
<evidence type="ECO:0000256" key="1">
    <source>
        <dbReference type="ARBA" id="ARBA00004651"/>
    </source>
</evidence>
<evidence type="ECO:0000313" key="9">
    <source>
        <dbReference type="EMBL" id="ONK28087.1"/>
    </source>
</evidence>
<accession>A0AB36JTS4</accession>
<feature type="transmembrane region" description="Helical" evidence="7">
    <location>
        <begin position="205"/>
        <end position="227"/>
    </location>
</feature>
<dbReference type="SUPFAM" id="SSF160964">
    <property type="entry name" value="MalF N-terminal region-like"/>
    <property type="match status" value="1"/>
</dbReference>
<dbReference type="Gene3D" id="1.10.3720.10">
    <property type="entry name" value="MetI-like"/>
    <property type="match status" value="1"/>
</dbReference>
<evidence type="ECO:0000256" key="7">
    <source>
        <dbReference type="RuleBase" id="RU363032"/>
    </source>
</evidence>
<evidence type="ECO:0000256" key="5">
    <source>
        <dbReference type="ARBA" id="ARBA00022989"/>
    </source>
</evidence>
<dbReference type="GO" id="GO:0005886">
    <property type="term" value="C:plasma membrane"/>
    <property type="evidence" value="ECO:0007669"/>
    <property type="project" value="UniProtKB-SubCell"/>
</dbReference>